<keyword evidence="1" id="KW-0175">Coiled coil</keyword>
<evidence type="ECO:0000256" key="2">
    <source>
        <dbReference type="SAM" id="MobiDB-lite"/>
    </source>
</evidence>
<feature type="compositionally biased region" description="Basic and acidic residues" evidence="2">
    <location>
        <begin position="66"/>
        <end position="86"/>
    </location>
</feature>
<feature type="domain" description="CT398-like coiled coil hairpin" evidence="4">
    <location>
        <begin position="14"/>
        <end position="194"/>
    </location>
</feature>
<reference evidence="5 6" key="1">
    <citation type="submission" date="2022-08" db="EMBL/GenBank/DDBJ databases">
        <title>novel species in genus Aeromicrobium.</title>
        <authorList>
            <person name="Ye L."/>
        </authorList>
    </citation>
    <scope>NUCLEOTIDE SEQUENCE [LARGE SCALE GENOMIC DNA]</scope>
    <source>
        <strain evidence="6">zg-Y1379</strain>
    </source>
</reference>
<protein>
    <submittedName>
        <fullName evidence="5">C4-type zinc ribbon domain-containing protein</fullName>
    </submittedName>
</protein>
<evidence type="ECO:0000313" key="5">
    <source>
        <dbReference type="EMBL" id="UUP14910.1"/>
    </source>
</evidence>
<dbReference type="Pfam" id="PF02591">
    <property type="entry name" value="Zn_ribbon_9"/>
    <property type="match status" value="1"/>
</dbReference>
<dbReference type="Pfam" id="PF24481">
    <property type="entry name" value="CT398_CC"/>
    <property type="match status" value="1"/>
</dbReference>
<dbReference type="InterPro" id="IPR003743">
    <property type="entry name" value="Zf-RING_7"/>
</dbReference>
<evidence type="ECO:0000313" key="6">
    <source>
        <dbReference type="Proteomes" id="UP001316184"/>
    </source>
</evidence>
<evidence type="ECO:0000256" key="1">
    <source>
        <dbReference type="SAM" id="Coils"/>
    </source>
</evidence>
<evidence type="ECO:0000259" key="4">
    <source>
        <dbReference type="Pfam" id="PF24481"/>
    </source>
</evidence>
<keyword evidence="6" id="KW-1185">Reference proteome</keyword>
<dbReference type="InterPro" id="IPR056003">
    <property type="entry name" value="CT398_CC_hairpin"/>
</dbReference>
<dbReference type="Proteomes" id="UP001316184">
    <property type="component" value="Chromosome"/>
</dbReference>
<proteinExistence type="predicted"/>
<dbReference type="RefSeq" id="WP_232398869.1">
    <property type="nucleotide sequence ID" value="NZ_CP102173.1"/>
</dbReference>
<dbReference type="PANTHER" id="PTHR39082:SF1">
    <property type="entry name" value="SCAVENGER RECEPTOR CLASS A MEMBER 3"/>
    <property type="match status" value="1"/>
</dbReference>
<sequence length="246" mass="27313">MKADQTAQTALLDLQAQDALIAQLQHRKKTLPEIAQIAELEVKFKQLDGQRIEHDTAVSDLSRAQKKADAEVEQVKTRRTRDEERLNSGAISNPKDLSSLQHELVALERRIGTLEDEELEVMQKLEEAQARLRNAEGDLEVVRGELDRKKADRDAALTAIEQQLAGAEEERTSSAAALPTDLIALYDKIRSQYGVGAAALRARRCEGCRLELNGADLREIASAPEDEVLRCPECSRILVRTPESGL</sequence>
<feature type="coiled-coil region" evidence="1">
    <location>
        <begin position="97"/>
        <end position="152"/>
    </location>
</feature>
<feature type="domain" description="C4-type zinc ribbon" evidence="3">
    <location>
        <begin position="204"/>
        <end position="238"/>
    </location>
</feature>
<dbReference type="PANTHER" id="PTHR39082">
    <property type="entry name" value="PHOSPHOLIPASE C-BETA-2-RELATED"/>
    <property type="match status" value="1"/>
</dbReference>
<organism evidence="5 6">
    <name type="scientific">Aeromicrobium wangtongii</name>
    <dbReference type="NCBI Taxonomy" id="2969247"/>
    <lineage>
        <taxon>Bacteria</taxon>
        <taxon>Bacillati</taxon>
        <taxon>Actinomycetota</taxon>
        <taxon>Actinomycetes</taxon>
        <taxon>Propionibacteriales</taxon>
        <taxon>Nocardioidaceae</taxon>
        <taxon>Aeromicrobium</taxon>
    </lineage>
</organism>
<gene>
    <name evidence="5" type="ORF">NQV15_06255</name>
</gene>
<name>A0ABY5M9U8_9ACTN</name>
<feature type="region of interest" description="Disordered" evidence="2">
    <location>
        <begin position="58"/>
        <end position="94"/>
    </location>
</feature>
<dbReference type="InterPro" id="IPR052376">
    <property type="entry name" value="Oxidative_Scav/Glycosyltrans"/>
</dbReference>
<dbReference type="EMBL" id="CP102173">
    <property type="protein sequence ID" value="UUP14910.1"/>
    <property type="molecule type" value="Genomic_DNA"/>
</dbReference>
<accession>A0ABY5M9U8</accession>
<dbReference type="Gene3D" id="1.10.287.1490">
    <property type="match status" value="1"/>
</dbReference>
<evidence type="ECO:0000259" key="3">
    <source>
        <dbReference type="Pfam" id="PF02591"/>
    </source>
</evidence>